<dbReference type="InterPro" id="IPR055478">
    <property type="entry name" value="DUF7050"/>
</dbReference>
<dbReference type="Proteomes" id="UP000231279">
    <property type="component" value="Unassembled WGS sequence"/>
</dbReference>
<keyword evidence="3" id="KW-0804">Transcription</keyword>
<dbReference type="PANTHER" id="PTHR46665:SF1">
    <property type="entry name" value="SPERMATOGENESIS- AND OOGENESIS-SPECIFIC BASIC HELIX-LOOP-HELIX-CONTAINING PROTEIN 1"/>
    <property type="match status" value="1"/>
</dbReference>
<keyword evidence="5" id="KW-0175">Coiled coil</keyword>
<reference evidence="9" key="1">
    <citation type="journal article" date="2018" name="Gigascience">
        <title>Genome assembly of the Pink Ipe (Handroanthus impetiginosus, Bignoniaceae), a highly valued, ecologically keystone Neotropical timber forest tree.</title>
        <authorList>
            <person name="Silva-Junior O.B."/>
            <person name="Grattapaglia D."/>
            <person name="Novaes E."/>
            <person name="Collevatti R.G."/>
        </authorList>
    </citation>
    <scope>NUCLEOTIDE SEQUENCE [LARGE SCALE GENOMIC DNA]</scope>
    <source>
        <strain evidence="9">cv. UFG-1</strain>
    </source>
</reference>
<dbReference type="SUPFAM" id="SSF47459">
    <property type="entry name" value="HLH, helix-loop-helix DNA-binding domain"/>
    <property type="match status" value="1"/>
</dbReference>
<evidence type="ECO:0000256" key="4">
    <source>
        <dbReference type="ARBA" id="ARBA00023242"/>
    </source>
</evidence>
<feature type="domain" description="BHLH" evidence="7">
    <location>
        <begin position="202"/>
        <end position="251"/>
    </location>
</feature>
<protein>
    <recommendedName>
        <fullName evidence="7">BHLH domain-containing protein</fullName>
    </recommendedName>
</protein>
<evidence type="ECO:0000256" key="2">
    <source>
        <dbReference type="ARBA" id="ARBA00023015"/>
    </source>
</evidence>
<dbReference type="Pfam" id="PF00010">
    <property type="entry name" value="HLH"/>
    <property type="match status" value="1"/>
</dbReference>
<sequence length="388" mass="43698">MGCARGEIELGMPNDPRVDLETEMKNLFPEDFSRQPISRDLPQPSTDPNQSSSSSLRSLSVDSPPEYSPLLFNIPATSLATEPTKEPLIGQTFLEEALRSVAPTTLSQIRNTQIPTIESEDAAMTKAILAVLSSPSATSSTPPNLPPISLNPTAFRHYRPALAPVAARSQKHNMFKRAVLFFRNLNLRRIREFQIQGNRPTSTQLHHMIAERRRREKLNDSFQVLRSLLPPGSKKDKASVLSNTTEYLSSLKSEVEELRKQNQILESQILGQKSEGRDQLDQVGESSNSAERINVEISEVSSSTSEARFFNLRVVIRGECRVLDLIIRLLEFLKQQRNMGLLSIESSTRMLESIRVHGIMLRLRIEGHEFDESGFLEAVRRIVDDFAH</sequence>
<comment type="subcellular location">
    <subcellularLocation>
        <location evidence="1">Nucleus</location>
    </subcellularLocation>
</comment>
<dbReference type="CDD" id="cd11393">
    <property type="entry name" value="bHLH_AtbHLH_like"/>
    <property type="match status" value="1"/>
</dbReference>
<keyword evidence="2" id="KW-0805">Transcription regulation</keyword>
<evidence type="ECO:0000256" key="6">
    <source>
        <dbReference type="SAM" id="MobiDB-lite"/>
    </source>
</evidence>
<dbReference type="Pfam" id="PF23132">
    <property type="entry name" value="DUF7049"/>
    <property type="match status" value="1"/>
</dbReference>
<accession>A0A2G9G223</accession>
<feature type="coiled-coil region" evidence="5">
    <location>
        <begin position="241"/>
        <end position="275"/>
    </location>
</feature>
<dbReference type="InterPro" id="IPR045239">
    <property type="entry name" value="bHLH95_bHLH"/>
</dbReference>
<keyword evidence="9" id="KW-1185">Reference proteome</keyword>
<evidence type="ECO:0000259" key="7">
    <source>
        <dbReference type="PROSITE" id="PS50888"/>
    </source>
</evidence>
<feature type="compositionally biased region" description="Low complexity" evidence="6">
    <location>
        <begin position="51"/>
        <end position="60"/>
    </location>
</feature>
<dbReference type="EMBL" id="NKXS01007634">
    <property type="protein sequence ID" value="PIM99363.1"/>
    <property type="molecule type" value="Genomic_DNA"/>
</dbReference>
<dbReference type="InterPro" id="IPR036638">
    <property type="entry name" value="HLH_DNA-bd_sf"/>
</dbReference>
<dbReference type="PANTHER" id="PTHR46665">
    <property type="entry name" value="TRANSCRIPTION FACTOR BHLH041-RELATED-RELATED"/>
    <property type="match status" value="1"/>
</dbReference>
<dbReference type="OrthoDB" id="5778525at2759"/>
<dbReference type="PROSITE" id="PS50888">
    <property type="entry name" value="BHLH"/>
    <property type="match status" value="1"/>
</dbReference>
<organism evidence="8 9">
    <name type="scientific">Handroanthus impetiginosus</name>
    <dbReference type="NCBI Taxonomy" id="429701"/>
    <lineage>
        <taxon>Eukaryota</taxon>
        <taxon>Viridiplantae</taxon>
        <taxon>Streptophyta</taxon>
        <taxon>Embryophyta</taxon>
        <taxon>Tracheophyta</taxon>
        <taxon>Spermatophyta</taxon>
        <taxon>Magnoliopsida</taxon>
        <taxon>eudicotyledons</taxon>
        <taxon>Gunneridae</taxon>
        <taxon>Pentapetalae</taxon>
        <taxon>asterids</taxon>
        <taxon>lamiids</taxon>
        <taxon>Lamiales</taxon>
        <taxon>Bignoniaceae</taxon>
        <taxon>Crescentiina</taxon>
        <taxon>Tabebuia alliance</taxon>
        <taxon>Handroanthus</taxon>
    </lineage>
</organism>
<dbReference type="SMART" id="SM00353">
    <property type="entry name" value="HLH"/>
    <property type="match status" value="1"/>
</dbReference>
<name>A0A2G9G223_9LAMI</name>
<dbReference type="Pfam" id="PF23133">
    <property type="entry name" value="DUF7050"/>
    <property type="match status" value="1"/>
</dbReference>
<keyword evidence="4" id="KW-0539">Nucleus</keyword>
<evidence type="ECO:0000313" key="8">
    <source>
        <dbReference type="EMBL" id="PIM99363.1"/>
    </source>
</evidence>
<dbReference type="InterPro" id="IPR011598">
    <property type="entry name" value="bHLH_dom"/>
</dbReference>
<evidence type="ECO:0000313" key="9">
    <source>
        <dbReference type="Proteomes" id="UP000231279"/>
    </source>
</evidence>
<evidence type="ECO:0000256" key="5">
    <source>
        <dbReference type="SAM" id="Coils"/>
    </source>
</evidence>
<dbReference type="AlphaFoldDB" id="A0A2G9G223"/>
<feature type="region of interest" description="Disordered" evidence="6">
    <location>
        <begin position="1"/>
        <end position="62"/>
    </location>
</feature>
<proteinExistence type="predicted"/>
<evidence type="ECO:0000256" key="3">
    <source>
        <dbReference type="ARBA" id="ARBA00023163"/>
    </source>
</evidence>
<gene>
    <name evidence="8" type="ORF">CDL12_28143</name>
</gene>
<comment type="caution">
    <text evidence="8">The sequence shown here is derived from an EMBL/GenBank/DDBJ whole genome shotgun (WGS) entry which is preliminary data.</text>
</comment>
<dbReference type="Gene3D" id="4.10.280.10">
    <property type="entry name" value="Helix-loop-helix DNA-binding domain"/>
    <property type="match status" value="1"/>
</dbReference>
<dbReference type="GO" id="GO:0005634">
    <property type="term" value="C:nucleus"/>
    <property type="evidence" value="ECO:0007669"/>
    <property type="project" value="UniProtKB-SubCell"/>
</dbReference>
<dbReference type="GO" id="GO:0046983">
    <property type="term" value="F:protein dimerization activity"/>
    <property type="evidence" value="ECO:0007669"/>
    <property type="project" value="InterPro"/>
</dbReference>
<dbReference type="InterPro" id="IPR044658">
    <property type="entry name" value="bHLH92/bHLH041-like"/>
</dbReference>
<evidence type="ECO:0000256" key="1">
    <source>
        <dbReference type="ARBA" id="ARBA00004123"/>
    </source>
</evidence>
<dbReference type="InterPro" id="IPR055477">
    <property type="entry name" value="DUF7049"/>
</dbReference>